<dbReference type="Pfam" id="PF18699">
    <property type="entry name" value="MRPL52"/>
    <property type="match status" value="1"/>
</dbReference>
<dbReference type="AlphaFoldDB" id="A0A9J7LAK3"/>
<evidence type="ECO:0000256" key="6">
    <source>
        <dbReference type="ARBA" id="ARBA00023274"/>
    </source>
</evidence>
<comment type="similarity">
    <text evidence="2">Belongs to the mitochondrion-specific ribosomal protein mL52 family.</text>
</comment>
<name>A0A9J7LAK3_BRAFL</name>
<dbReference type="InterPro" id="IPR034596">
    <property type="entry name" value="Ribosomal_mL52"/>
</dbReference>
<dbReference type="GO" id="GO:0005762">
    <property type="term" value="C:mitochondrial large ribosomal subunit"/>
    <property type="evidence" value="ECO:0000318"/>
    <property type="project" value="GO_Central"/>
</dbReference>
<reference evidence="10" key="1">
    <citation type="journal article" date="2020" name="Nat. Ecol. Evol.">
        <title>Deeply conserved synteny resolves early events in vertebrate evolution.</title>
        <authorList>
            <person name="Simakov O."/>
            <person name="Marletaz F."/>
            <person name="Yue J.X."/>
            <person name="O'Connell B."/>
            <person name="Jenkins J."/>
            <person name="Brandt A."/>
            <person name="Calef R."/>
            <person name="Tung C.H."/>
            <person name="Huang T.K."/>
            <person name="Schmutz J."/>
            <person name="Satoh N."/>
            <person name="Yu J.K."/>
            <person name="Putnam N.H."/>
            <person name="Green R.E."/>
            <person name="Rokhsar D.S."/>
        </authorList>
    </citation>
    <scope>NUCLEOTIDE SEQUENCE [LARGE SCALE GENOMIC DNA]</scope>
    <source>
        <strain evidence="10">S238N-H82</strain>
    </source>
</reference>
<keyword evidence="5" id="KW-0496">Mitochondrion</keyword>
<dbReference type="OrthoDB" id="10249237at2759"/>
<dbReference type="GO" id="GO:0032543">
    <property type="term" value="P:mitochondrial translation"/>
    <property type="evidence" value="ECO:0007669"/>
    <property type="project" value="InterPro"/>
</dbReference>
<reference evidence="11" key="2">
    <citation type="submission" date="2025-08" db="UniProtKB">
        <authorList>
            <consortium name="RefSeq"/>
        </authorList>
    </citation>
    <scope>IDENTIFICATION</scope>
    <source>
        <strain evidence="11">S238N-H82</strain>
        <tissue evidence="11">Testes</tissue>
    </source>
</reference>
<dbReference type="GeneID" id="118417711"/>
<evidence type="ECO:0000313" key="10">
    <source>
        <dbReference type="Proteomes" id="UP000001554"/>
    </source>
</evidence>
<dbReference type="Proteomes" id="UP000001554">
    <property type="component" value="Chromosome 6"/>
</dbReference>
<dbReference type="KEGG" id="bfo:118417711"/>
<keyword evidence="10" id="KW-1185">Reference proteome</keyword>
<evidence type="ECO:0000256" key="1">
    <source>
        <dbReference type="ARBA" id="ARBA00004173"/>
    </source>
</evidence>
<evidence type="ECO:0000256" key="8">
    <source>
        <dbReference type="ARBA" id="ARBA00035425"/>
    </source>
</evidence>
<dbReference type="OMA" id="RSIDQKW"/>
<evidence type="ECO:0000256" key="7">
    <source>
        <dbReference type="ARBA" id="ARBA00035181"/>
    </source>
</evidence>
<evidence type="ECO:0000256" key="9">
    <source>
        <dbReference type="SAM" id="MobiDB-lite"/>
    </source>
</evidence>
<dbReference type="RefSeq" id="XP_035679273.1">
    <property type="nucleotide sequence ID" value="XM_035823380.1"/>
</dbReference>
<sequence>MAAWRSLTCVLRVKIRESWTCGVQSQQHLSRCLSTSAHLCSGQTWRESYGLPPRKNEYGPLTDLPDWTFADGRPAPMGTRQLKRLKERRELAARVVSLLEEVEEGKQGFLQNLEQEAEKIAEKEKRRLKPKGKQLLQKSRQKHKKGL</sequence>
<protein>
    <recommendedName>
        <fullName evidence="7">Large ribosomal subunit protein mL52</fullName>
    </recommendedName>
    <alternativeName>
        <fullName evidence="8">39S ribosomal protein L52, mitochondrial</fullName>
    </alternativeName>
</protein>
<evidence type="ECO:0000313" key="11">
    <source>
        <dbReference type="RefSeq" id="XP_035679273.1"/>
    </source>
</evidence>
<keyword evidence="4" id="KW-0689">Ribosomal protein</keyword>
<dbReference type="GO" id="GO:0003735">
    <property type="term" value="F:structural constituent of ribosome"/>
    <property type="evidence" value="ECO:0007669"/>
    <property type="project" value="InterPro"/>
</dbReference>
<keyword evidence="3" id="KW-0809">Transit peptide</keyword>
<evidence type="ECO:0000256" key="2">
    <source>
        <dbReference type="ARBA" id="ARBA00007232"/>
    </source>
</evidence>
<evidence type="ECO:0000256" key="3">
    <source>
        <dbReference type="ARBA" id="ARBA00022946"/>
    </source>
</evidence>
<feature type="region of interest" description="Disordered" evidence="9">
    <location>
        <begin position="123"/>
        <end position="147"/>
    </location>
</feature>
<dbReference type="PANTHER" id="PTHR34090">
    <property type="entry name" value="39S RIBOSOMAL PROTEIN L52, MITOCHONDRIAL"/>
    <property type="match status" value="1"/>
</dbReference>
<comment type="subcellular location">
    <subcellularLocation>
        <location evidence="1">Mitochondrion</location>
    </subcellularLocation>
</comment>
<evidence type="ECO:0000256" key="5">
    <source>
        <dbReference type="ARBA" id="ARBA00023128"/>
    </source>
</evidence>
<organism evidence="10 11">
    <name type="scientific">Branchiostoma floridae</name>
    <name type="common">Florida lancelet</name>
    <name type="synonym">Amphioxus</name>
    <dbReference type="NCBI Taxonomy" id="7739"/>
    <lineage>
        <taxon>Eukaryota</taxon>
        <taxon>Metazoa</taxon>
        <taxon>Chordata</taxon>
        <taxon>Cephalochordata</taxon>
        <taxon>Leptocardii</taxon>
        <taxon>Amphioxiformes</taxon>
        <taxon>Branchiostomatidae</taxon>
        <taxon>Branchiostoma</taxon>
    </lineage>
</organism>
<dbReference type="GO" id="GO:0006412">
    <property type="term" value="P:translation"/>
    <property type="evidence" value="ECO:0000318"/>
    <property type="project" value="GO_Central"/>
</dbReference>
<gene>
    <name evidence="11" type="primary">LOC118417711</name>
</gene>
<keyword evidence="6" id="KW-0687">Ribonucleoprotein</keyword>
<proteinExistence type="inferred from homology"/>
<evidence type="ECO:0000256" key="4">
    <source>
        <dbReference type="ARBA" id="ARBA00022980"/>
    </source>
</evidence>
<dbReference type="PANTHER" id="PTHR34090:SF1">
    <property type="entry name" value="LARGE RIBOSOMAL SUBUNIT PROTEIN ML52"/>
    <property type="match status" value="1"/>
</dbReference>
<accession>A0A9J7LAK3</accession>